<keyword evidence="2" id="KW-0456">Lyase</keyword>
<evidence type="ECO:0000256" key="2">
    <source>
        <dbReference type="ARBA" id="ARBA00023239"/>
    </source>
</evidence>
<dbReference type="OrthoDB" id="2017317at2759"/>
<keyword evidence="7" id="KW-1185">Reference proteome</keyword>
<dbReference type="PANTHER" id="PTHR12935">
    <property type="entry name" value="GAMMA-GLUTAMYLCYCLOTRANSFERASE"/>
    <property type="match status" value="1"/>
</dbReference>
<name>A0A086TH67_HAPC1</name>
<dbReference type="AlphaFoldDB" id="A0A086TH67"/>
<organism evidence="6 7">
    <name type="scientific">Hapsidospora chrysogenum (strain ATCC 11550 / CBS 779.69 / DSM 880 / IAM 14645 / JCM 23072 / IMI 49137)</name>
    <name type="common">Acremonium chrysogenum</name>
    <dbReference type="NCBI Taxonomy" id="857340"/>
    <lineage>
        <taxon>Eukaryota</taxon>
        <taxon>Fungi</taxon>
        <taxon>Dikarya</taxon>
        <taxon>Ascomycota</taxon>
        <taxon>Pezizomycotina</taxon>
        <taxon>Sordariomycetes</taxon>
        <taxon>Hypocreomycetidae</taxon>
        <taxon>Hypocreales</taxon>
        <taxon>Bionectriaceae</taxon>
        <taxon>Hapsidospora</taxon>
    </lineage>
</organism>
<dbReference type="InterPro" id="IPR017939">
    <property type="entry name" value="G-Glutamylcylcotransferase"/>
</dbReference>
<gene>
    <name evidence="6" type="ORF">ACRE_003390</name>
</gene>
<evidence type="ECO:0000313" key="6">
    <source>
        <dbReference type="EMBL" id="KFH48699.1"/>
    </source>
</evidence>
<evidence type="ECO:0000256" key="5">
    <source>
        <dbReference type="SAM" id="MobiDB-lite"/>
    </source>
</evidence>
<dbReference type="EMBL" id="JPKY01000002">
    <property type="protein sequence ID" value="KFH48699.1"/>
    <property type="molecule type" value="Genomic_DNA"/>
</dbReference>
<accession>A0A086TH67</accession>
<dbReference type="STRING" id="857340.A0A086TH67"/>
<protein>
    <recommendedName>
        <fullName evidence="1">gamma-glutamylcyclotransferase</fullName>
        <ecNumber evidence="1">4.3.2.9</ecNumber>
    </recommendedName>
</protein>
<evidence type="ECO:0000256" key="3">
    <source>
        <dbReference type="PIRSR" id="PIRSR617939-1"/>
    </source>
</evidence>
<dbReference type="HOGENOM" id="CLU_030506_1_0_1"/>
<evidence type="ECO:0000256" key="4">
    <source>
        <dbReference type="PIRSR" id="PIRSR617939-2"/>
    </source>
</evidence>
<feature type="active site" description="Proton acceptor" evidence="3">
    <location>
        <position position="167"/>
    </location>
</feature>
<dbReference type="Proteomes" id="UP000029964">
    <property type="component" value="Unassembled WGS sequence"/>
</dbReference>
<dbReference type="GO" id="GO:0003839">
    <property type="term" value="F:gamma-glutamylcyclotransferase activity"/>
    <property type="evidence" value="ECO:0007669"/>
    <property type="project" value="UniProtKB-EC"/>
</dbReference>
<evidence type="ECO:0000313" key="7">
    <source>
        <dbReference type="Proteomes" id="UP000029964"/>
    </source>
</evidence>
<reference evidence="7" key="1">
    <citation type="journal article" date="2014" name="Genome Announc.">
        <title>Genome sequence and annotation of Acremonium chrysogenum, producer of the beta-lactam antibiotic cephalosporin C.</title>
        <authorList>
            <person name="Terfehr D."/>
            <person name="Dahlmann T.A."/>
            <person name="Specht T."/>
            <person name="Zadra I."/>
            <person name="Kuernsteiner H."/>
            <person name="Kueck U."/>
        </authorList>
    </citation>
    <scope>NUCLEOTIDE SEQUENCE [LARGE SCALE GENOMIC DNA]</scope>
    <source>
        <strain evidence="7">ATCC 11550 / CBS 779.69 / DSM 880 / IAM 14645 / JCM 23072 / IMI 49137</strain>
    </source>
</reference>
<comment type="caution">
    <text evidence="6">The sequence shown here is derived from an EMBL/GenBank/DDBJ whole genome shotgun (WGS) entry which is preliminary data.</text>
</comment>
<sequence length="376" mass="42085">MSRQRSPHSGASTGSSEATESLGQPSTPARAISTPQTSIERLAQNLQEDDGSHPPSLDSESVLYLAYGSNLCAETFRGRRGIRPLSQINVSVPVLRFTLRLPGLPYQEPCFANVDYRKLPEKPKLPDTPKVPPLYPPANPRQEWDGGLVGVVYEVTKADYRQIFRTEGGGSGYKEIFVPCIPLPPQVSVPEKGPLPELPRPIIARTLYAPRVSLEYPGEPNKSPWWRKMIDRPQRPDPDHAQASARYLRLITTGASEHHLPDYYQEYLQSLEPYRITSWRQQVGRVLLLLCAAPLLLSLMKISEWLADEDGRYPPLVSALLNVTFNLVWMAHDTIFKPIFGDGEATEESRGKKHRRLSIGLPLPDEESAALLPIQE</sequence>
<feature type="binding site" evidence="4">
    <location>
        <position position="247"/>
    </location>
    <ligand>
        <name>substrate</name>
    </ligand>
</feature>
<dbReference type="Gene3D" id="3.10.490.10">
    <property type="entry name" value="Gamma-glutamyl cyclotransferase-like"/>
    <property type="match status" value="1"/>
</dbReference>
<feature type="binding site" evidence="4">
    <location>
        <begin position="64"/>
        <end position="69"/>
    </location>
    <ligand>
        <name>substrate</name>
    </ligand>
</feature>
<feature type="region of interest" description="Disordered" evidence="5">
    <location>
        <begin position="1"/>
        <end position="39"/>
    </location>
</feature>
<dbReference type="EC" id="4.3.2.9" evidence="1"/>
<evidence type="ECO:0000256" key="1">
    <source>
        <dbReference type="ARBA" id="ARBA00012346"/>
    </source>
</evidence>
<proteinExistence type="predicted"/>
<dbReference type="PANTHER" id="PTHR12935:SF0">
    <property type="entry name" value="GAMMA-GLUTAMYLCYCLOTRANSFERASE"/>
    <property type="match status" value="1"/>
</dbReference>